<proteinExistence type="predicted"/>
<gene>
    <name evidence="2" type="ORF">D8S82_17790</name>
</gene>
<evidence type="ECO:0000259" key="1">
    <source>
        <dbReference type="PROSITE" id="PS50921"/>
    </source>
</evidence>
<dbReference type="SMART" id="SM01012">
    <property type="entry name" value="ANTAR"/>
    <property type="match status" value="1"/>
</dbReference>
<dbReference type="Proteomes" id="UP000315759">
    <property type="component" value="Unassembled WGS sequence"/>
</dbReference>
<protein>
    <submittedName>
        <fullName evidence="2">ANTAR domain-containing protein</fullName>
    </submittedName>
</protein>
<dbReference type="PROSITE" id="PS50921">
    <property type="entry name" value="ANTAR"/>
    <property type="match status" value="1"/>
</dbReference>
<organism evidence="2 3">
    <name type="scientific">Mycolicibacterium hodleri</name>
    <dbReference type="NCBI Taxonomy" id="49897"/>
    <lineage>
        <taxon>Bacteria</taxon>
        <taxon>Bacillati</taxon>
        <taxon>Actinomycetota</taxon>
        <taxon>Actinomycetes</taxon>
        <taxon>Mycobacteriales</taxon>
        <taxon>Mycobacteriaceae</taxon>
        <taxon>Mycolicibacterium</taxon>
    </lineage>
</organism>
<dbReference type="Gene3D" id="1.10.10.10">
    <property type="entry name" value="Winged helix-like DNA-binding domain superfamily/Winged helix DNA-binding domain"/>
    <property type="match status" value="1"/>
</dbReference>
<feature type="domain" description="ANTAR" evidence="1">
    <location>
        <begin position="1"/>
        <end position="54"/>
    </location>
</feature>
<evidence type="ECO:0000313" key="2">
    <source>
        <dbReference type="EMBL" id="TQR85310.1"/>
    </source>
</evidence>
<keyword evidence="3" id="KW-1185">Reference proteome</keyword>
<sequence length="91" mass="9720">MDARTDPASRRVIDLAIGILMGLRECSEDEAFDDLVDAVHETGIGPAGLAAALTHVVGGKGEDVPHQSAVIRVWGHLLTTRSGLRDRDHPN</sequence>
<accession>A0A544VZA8</accession>
<evidence type="ECO:0000313" key="3">
    <source>
        <dbReference type="Proteomes" id="UP000315759"/>
    </source>
</evidence>
<dbReference type="EMBL" id="VIFX01000022">
    <property type="protein sequence ID" value="TQR85310.1"/>
    <property type="molecule type" value="Genomic_DNA"/>
</dbReference>
<dbReference type="Pfam" id="PF03861">
    <property type="entry name" value="ANTAR"/>
    <property type="match status" value="1"/>
</dbReference>
<dbReference type="GO" id="GO:0003723">
    <property type="term" value="F:RNA binding"/>
    <property type="evidence" value="ECO:0007669"/>
    <property type="project" value="InterPro"/>
</dbReference>
<comment type="caution">
    <text evidence="2">The sequence shown here is derived from an EMBL/GenBank/DDBJ whole genome shotgun (WGS) entry which is preliminary data.</text>
</comment>
<name>A0A544VZA8_9MYCO</name>
<dbReference type="InterPro" id="IPR005561">
    <property type="entry name" value="ANTAR"/>
</dbReference>
<dbReference type="AlphaFoldDB" id="A0A544VZA8"/>
<reference evidence="2 3" key="1">
    <citation type="submission" date="2018-10" db="EMBL/GenBank/DDBJ databases">
        <title>Draft genome of Mycobacterium hodleri strain B.</title>
        <authorList>
            <person name="Amande T.J."/>
            <person name="Mcgenity T.J."/>
        </authorList>
    </citation>
    <scope>NUCLEOTIDE SEQUENCE [LARGE SCALE GENOMIC DNA]</scope>
    <source>
        <strain evidence="2 3">B</strain>
    </source>
</reference>
<dbReference type="InterPro" id="IPR036388">
    <property type="entry name" value="WH-like_DNA-bd_sf"/>
</dbReference>